<evidence type="ECO:0000313" key="2">
    <source>
        <dbReference type="Proteomes" id="UP000263690"/>
    </source>
</evidence>
<evidence type="ECO:0000313" key="1">
    <source>
        <dbReference type="EMBL" id="AXQ00118.1"/>
    </source>
</evidence>
<proteinExistence type="predicted"/>
<dbReference type="EMBL" id="MH447526">
    <property type="protein sequence ID" value="AXQ00118.1"/>
    <property type="molecule type" value="Genomic_DNA"/>
</dbReference>
<reference evidence="1" key="1">
    <citation type="journal article" date="2018" name="Nat. Commun.">
        <title>Structural conservation in a membrane-enveloped filamentous virus infecting a hyperthermophilic acidophile.</title>
        <authorList>
            <person name="Liu Y."/>
            <person name="Osinski T."/>
            <person name="Wang F."/>
            <person name="Krupovic M."/>
            <person name="Schouten S."/>
            <person name="Kasson P."/>
            <person name="Prangishvili D."/>
            <person name="Egelman E.H."/>
        </authorList>
    </citation>
    <scope>NUCLEOTIDE SEQUENCE [LARGE SCALE GENOMIC DNA]</scope>
    <source>
        <strain evidence="1">S48</strain>
    </source>
</reference>
<keyword evidence="2" id="KW-1185">Reference proteome</keyword>
<dbReference type="Proteomes" id="UP000263690">
    <property type="component" value="Segment"/>
</dbReference>
<organismHost>
    <name type="scientific">Saccharolobus shibatae</name>
    <dbReference type="NCBI Taxonomy" id="2286"/>
</organismHost>
<sequence length="115" mass="13193">MNGSYTLCTYQLKRYLNVMVKDIKAIKKKGYTVVGLVYDFVDFYSIIAIANKENGFTLQQLSELETLWGMFCARLEGYNYTEPLCYEKFNVGTQLNTCCFGDEECLSLDSILQSL</sequence>
<protein>
    <submittedName>
        <fullName evidence="1">Uncharacterized protein</fullName>
    </submittedName>
</protein>
<organism evidence="1">
    <name type="scientific">Sulfolobus filamentous virus 1</name>
    <name type="common">SFV1</name>
    <name type="synonym">Sulfolobus virus SFV-1</name>
    <dbReference type="NCBI Taxonomy" id="2304198"/>
    <lineage>
        <taxon>Viruses</taxon>
        <taxon>Adnaviria</taxon>
        <taxon>Zilligvirae</taxon>
        <taxon>Taleaviricota</taxon>
        <taxon>Tokiviricetes</taxon>
        <taxon>Ligamenvirales</taxon>
        <taxon>Lipothrixviridae</taxon>
        <taxon>Alphalipothrixvirus</taxon>
        <taxon>Alphalipothrixvirus beppuense</taxon>
    </lineage>
</organism>
<gene>
    <name evidence="1" type="ORF">SFV1gp36</name>
</gene>
<name>A0A346LU75_SUFV1</name>
<accession>A0A346LU75</accession>